<dbReference type="OrthoDB" id="435038at2759"/>
<dbReference type="Proteomes" id="UP000053477">
    <property type="component" value="Unassembled WGS sequence"/>
</dbReference>
<sequence>MAFNLFSKQYELDNQSSFVVCDAVPDAANAFITNFRTHFPGAQVCIANTPEEAVRISKTVITMLPSSPHVQSVYADAGGILSALKQLRPEDVKETLCIDSTTLDVKTARQVAADICDAGARMVDAPVSGGVTGAKAGTLSFLVGGPPDSYQRASPILALMGKRIIHCGPAGSGLVAKICNNLMLGVEQIVTAEAMILGQRLGVKPEVLADVINSSTGGCWASRVNNPVAAATPDVSPPSAREYEGGFATALMLKDMRLAVDSAKQCETALPLGELAERIYGNAIEREAALSRKDFSSVYRVLERGNGLPA</sequence>
<dbReference type="InterPro" id="IPR006115">
    <property type="entry name" value="6PGDH_NADP-bd"/>
</dbReference>
<dbReference type="PANTHER" id="PTHR22981">
    <property type="entry name" value="3-HYDROXYISOBUTYRATE DEHYDROGENASE-RELATED"/>
    <property type="match status" value="1"/>
</dbReference>
<evidence type="ECO:0000256" key="2">
    <source>
        <dbReference type="ARBA" id="ARBA00006013"/>
    </source>
</evidence>
<evidence type="ECO:0000256" key="5">
    <source>
        <dbReference type="ARBA" id="ARBA00023002"/>
    </source>
</evidence>
<dbReference type="InterPro" id="IPR008927">
    <property type="entry name" value="6-PGluconate_DH-like_C_sf"/>
</dbReference>
<evidence type="ECO:0000313" key="12">
    <source>
        <dbReference type="Proteomes" id="UP000053477"/>
    </source>
</evidence>
<dbReference type="InterPro" id="IPR029154">
    <property type="entry name" value="HIBADH-like_NADP-bd"/>
</dbReference>
<feature type="domain" description="6-phosphogluconate dehydrogenase NADP-binding" evidence="9">
    <location>
        <begin position="15"/>
        <end position="168"/>
    </location>
</feature>
<organism evidence="11 12">
    <name type="scientific">Schizopora paradoxa</name>
    <dbReference type="NCBI Taxonomy" id="27342"/>
    <lineage>
        <taxon>Eukaryota</taxon>
        <taxon>Fungi</taxon>
        <taxon>Dikarya</taxon>
        <taxon>Basidiomycota</taxon>
        <taxon>Agaricomycotina</taxon>
        <taxon>Agaricomycetes</taxon>
        <taxon>Hymenochaetales</taxon>
        <taxon>Schizoporaceae</taxon>
        <taxon>Schizopora</taxon>
    </lineage>
</organism>
<dbReference type="STRING" id="27342.A0A0H2RLW3"/>
<dbReference type="SUPFAM" id="SSF51735">
    <property type="entry name" value="NAD(P)-binding Rossmann-fold domains"/>
    <property type="match status" value="1"/>
</dbReference>
<keyword evidence="5" id="KW-0560">Oxidoreductase</keyword>
<dbReference type="InterPro" id="IPR013328">
    <property type="entry name" value="6PGD_dom2"/>
</dbReference>
<evidence type="ECO:0000256" key="6">
    <source>
        <dbReference type="ARBA" id="ARBA00023027"/>
    </source>
</evidence>
<dbReference type="GO" id="GO:0008442">
    <property type="term" value="F:3-hydroxyisobutyrate dehydrogenase activity"/>
    <property type="evidence" value="ECO:0007669"/>
    <property type="project" value="UniProtKB-EC"/>
</dbReference>
<proteinExistence type="inferred from homology"/>
<dbReference type="GO" id="GO:0006574">
    <property type="term" value="P:L-valine catabolic process"/>
    <property type="evidence" value="ECO:0007669"/>
    <property type="project" value="TreeGrafter"/>
</dbReference>
<dbReference type="Gene3D" id="3.40.50.720">
    <property type="entry name" value="NAD(P)-binding Rossmann-like Domain"/>
    <property type="match status" value="1"/>
</dbReference>
<keyword evidence="6" id="KW-0520">NAD</keyword>
<evidence type="ECO:0000256" key="7">
    <source>
        <dbReference type="ARBA" id="ARBA00049197"/>
    </source>
</evidence>
<dbReference type="GO" id="GO:0005739">
    <property type="term" value="C:mitochondrion"/>
    <property type="evidence" value="ECO:0007669"/>
    <property type="project" value="TreeGrafter"/>
</dbReference>
<dbReference type="EC" id="1.1.1.31" evidence="3"/>
<comment type="similarity">
    <text evidence="2">Belongs to the HIBADH-related family. 3-hydroxyisobutyrate dehydrogenase subfamily.</text>
</comment>
<dbReference type="GO" id="GO:0050661">
    <property type="term" value="F:NADP binding"/>
    <property type="evidence" value="ECO:0007669"/>
    <property type="project" value="InterPro"/>
</dbReference>
<dbReference type="SUPFAM" id="SSF48179">
    <property type="entry name" value="6-phosphogluconate dehydrogenase C-terminal domain-like"/>
    <property type="match status" value="1"/>
</dbReference>
<name>A0A0H2RLW3_9AGAM</name>
<dbReference type="InParanoid" id="A0A0H2RLW3"/>
<dbReference type="PANTHER" id="PTHR22981:SF7">
    <property type="entry name" value="3-HYDROXYISOBUTYRATE DEHYDROGENASE, MITOCHONDRIAL"/>
    <property type="match status" value="1"/>
</dbReference>
<dbReference type="GO" id="GO:0051287">
    <property type="term" value="F:NAD binding"/>
    <property type="evidence" value="ECO:0007669"/>
    <property type="project" value="InterPro"/>
</dbReference>
<dbReference type="InterPro" id="IPR036291">
    <property type="entry name" value="NAD(P)-bd_dom_sf"/>
</dbReference>
<dbReference type="EMBL" id="KQ086027">
    <property type="protein sequence ID" value="KLO10418.1"/>
    <property type="molecule type" value="Genomic_DNA"/>
</dbReference>
<dbReference type="Pfam" id="PF14833">
    <property type="entry name" value="NAD_binding_11"/>
    <property type="match status" value="1"/>
</dbReference>
<evidence type="ECO:0000256" key="3">
    <source>
        <dbReference type="ARBA" id="ARBA00012991"/>
    </source>
</evidence>
<evidence type="ECO:0000259" key="10">
    <source>
        <dbReference type="Pfam" id="PF14833"/>
    </source>
</evidence>
<evidence type="ECO:0000313" key="11">
    <source>
        <dbReference type="EMBL" id="KLO10418.1"/>
    </source>
</evidence>
<dbReference type="Pfam" id="PF03446">
    <property type="entry name" value="NAD_binding_2"/>
    <property type="match status" value="1"/>
</dbReference>
<keyword evidence="12" id="KW-1185">Reference proteome</keyword>
<evidence type="ECO:0000256" key="1">
    <source>
        <dbReference type="ARBA" id="ARBA00005109"/>
    </source>
</evidence>
<dbReference type="Gene3D" id="1.10.1040.10">
    <property type="entry name" value="N-(1-d-carboxylethyl)-l-norvaline Dehydrogenase, domain 2"/>
    <property type="match status" value="1"/>
</dbReference>
<dbReference type="PIRSF" id="PIRSF000103">
    <property type="entry name" value="HIBADH"/>
    <property type="match status" value="1"/>
</dbReference>
<feature type="domain" description="3-hydroxyisobutyrate dehydrogenase-like NAD-binding" evidence="10">
    <location>
        <begin position="171"/>
        <end position="302"/>
    </location>
</feature>
<comment type="catalytic activity">
    <reaction evidence="7">
        <text>3-hydroxy-2-methylpropanoate + NAD(+) = 2-methyl-3-oxopropanoate + NADH + H(+)</text>
        <dbReference type="Rhea" id="RHEA:17681"/>
        <dbReference type="ChEBI" id="CHEBI:11805"/>
        <dbReference type="ChEBI" id="CHEBI:15378"/>
        <dbReference type="ChEBI" id="CHEBI:57540"/>
        <dbReference type="ChEBI" id="CHEBI:57700"/>
        <dbReference type="ChEBI" id="CHEBI:57945"/>
        <dbReference type="EC" id="1.1.1.31"/>
    </reaction>
</comment>
<protein>
    <recommendedName>
        <fullName evidence="3">3-hydroxyisobutyrate dehydrogenase</fullName>
        <ecNumber evidence="3">1.1.1.31</ecNumber>
    </recommendedName>
</protein>
<evidence type="ECO:0000256" key="4">
    <source>
        <dbReference type="ARBA" id="ARBA00022456"/>
    </source>
</evidence>
<feature type="active site" evidence="8">
    <location>
        <position position="177"/>
    </location>
</feature>
<dbReference type="InterPro" id="IPR015815">
    <property type="entry name" value="HIBADH-related"/>
</dbReference>
<keyword evidence="4" id="KW-0101">Branched-chain amino acid catabolism</keyword>
<comment type="pathway">
    <text evidence="1">Amino-acid degradation; L-valine degradation.</text>
</comment>
<dbReference type="FunFam" id="1.10.1040.10:FF:000006">
    <property type="entry name" value="3-hydroxyisobutyrate dehydrogenase"/>
    <property type="match status" value="1"/>
</dbReference>
<dbReference type="AlphaFoldDB" id="A0A0H2RLW3"/>
<evidence type="ECO:0000259" key="9">
    <source>
        <dbReference type="Pfam" id="PF03446"/>
    </source>
</evidence>
<evidence type="ECO:0000256" key="8">
    <source>
        <dbReference type="PIRSR" id="PIRSR000103-1"/>
    </source>
</evidence>
<accession>A0A0H2RLW3</accession>
<reference evidence="11 12" key="1">
    <citation type="submission" date="2015-04" db="EMBL/GenBank/DDBJ databases">
        <title>Complete genome sequence of Schizopora paradoxa KUC8140, a cosmopolitan wood degrader in East Asia.</title>
        <authorList>
            <consortium name="DOE Joint Genome Institute"/>
            <person name="Min B."/>
            <person name="Park H."/>
            <person name="Jang Y."/>
            <person name="Kim J.-J."/>
            <person name="Kim K.H."/>
            <person name="Pangilinan J."/>
            <person name="Lipzen A."/>
            <person name="Riley R."/>
            <person name="Grigoriev I.V."/>
            <person name="Spatafora J.W."/>
            <person name="Choi I.-G."/>
        </authorList>
    </citation>
    <scope>NUCLEOTIDE SEQUENCE [LARGE SCALE GENOMIC DNA]</scope>
    <source>
        <strain evidence="11 12">KUC8140</strain>
    </source>
</reference>
<gene>
    <name evidence="11" type="ORF">SCHPADRAFT_942860</name>
</gene>